<dbReference type="Gene3D" id="3.40.50.300">
    <property type="entry name" value="P-loop containing nucleotide triphosphate hydrolases"/>
    <property type="match status" value="2"/>
</dbReference>
<keyword evidence="5" id="KW-0694">RNA-binding</keyword>
<accession>A0ABQ7I0B1</accession>
<organism evidence="9 10">
    <name type="scientific">Astathelohania contejeani</name>
    <dbReference type="NCBI Taxonomy" id="164912"/>
    <lineage>
        <taxon>Eukaryota</taxon>
        <taxon>Fungi</taxon>
        <taxon>Fungi incertae sedis</taxon>
        <taxon>Microsporidia</taxon>
        <taxon>Astathelohaniidae</taxon>
        <taxon>Astathelohania</taxon>
    </lineage>
</organism>
<keyword evidence="3 6" id="KW-0347">Helicase</keyword>
<dbReference type="InterPro" id="IPR001650">
    <property type="entry name" value="Helicase_C-like"/>
</dbReference>
<dbReference type="SUPFAM" id="SSF52540">
    <property type="entry name" value="P-loop containing nucleoside triphosphate hydrolases"/>
    <property type="match status" value="1"/>
</dbReference>
<evidence type="ECO:0000256" key="5">
    <source>
        <dbReference type="ARBA" id="ARBA00022884"/>
    </source>
</evidence>
<dbReference type="PROSITE" id="PS00039">
    <property type="entry name" value="DEAD_ATP_HELICASE"/>
    <property type="match status" value="1"/>
</dbReference>
<evidence type="ECO:0000313" key="10">
    <source>
        <dbReference type="Proteomes" id="UP001516464"/>
    </source>
</evidence>
<gene>
    <name evidence="9" type="primary">T26G10.1</name>
    <name evidence="9" type="ORF">TCON_0991</name>
</gene>
<dbReference type="InterPro" id="IPR011545">
    <property type="entry name" value="DEAD/DEAH_box_helicase_dom"/>
</dbReference>
<dbReference type="Pfam" id="PF00270">
    <property type="entry name" value="DEAD"/>
    <property type="match status" value="1"/>
</dbReference>
<dbReference type="PROSITE" id="PS51194">
    <property type="entry name" value="HELICASE_CTER"/>
    <property type="match status" value="1"/>
</dbReference>
<reference evidence="9 10" key="1">
    <citation type="submission" date="2019-01" db="EMBL/GenBank/DDBJ databases">
        <title>Genomes sequencing and comparative genomics of infectious freshwater microsporidia, Cucumispora dikerogammari and Thelohania contejeani.</title>
        <authorList>
            <person name="Cormier A."/>
            <person name="Giraud I."/>
            <person name="Wattier R."/>
            <person name="Teixeira M."/>
            <person name="Grandjean F."/>
            <person name="Rigaud T."/>
            <person name="Cordaux R."/>
        </authorList>
    </citation>
    <scope>NUCLEOTIDE SEQUENCE [LARGE SCALE GENOMIC DNA]</scope>
    <source>
        <strain evidence="9">T1</strain>
        <tissue evidence="9">Spores</tissue>
    </source>
</reference>
<dbReference type="Pfam" id="PF00271">
    <property type="entry name" value="Helicase_C"/>
    <property type="match status" value="1"/>
</dbReference>
<dbReference type="PANTHER" id="PTHR47959:SF24">
    <property type="entry name" value="ATP-DEPENDENT RNA HELICASE"/>
    <property type="match status" value="1"/>
</dbReference>
<sequence length="399" mass="45361">MGFKNINEELIKHCKSLNYVEPTQIQNLVIPYMLKGRDIIAISKTGTGKTLCFCLPIMNNLLKRNRAWHSLILTPTRELATQIAEEFQKIGNPFGLRISLITGGGCMSQQKASLAQKPHVIIATPGRFADHIKNSDSLGLKKIRYLVLDEADRLLEMDFGKDIEIILDSISNKRHTFLFSATINDKVEGLARLSLKNPQKFELSKSTETVDTLEQKYILVPEKYKEIYLYYILKENEGRSILVFVATTLSAEVLGRLYQQIGMETLILYGSLKLKERSKVINEFKSRKNMVMIATDVASRGLDIPHIDLVINYDVPITGEDYIHRVGRTARAGRTGKAITIITQYDIGPYQKIEAYLGVKLTDYKLDREKVMANKERINSLKDKVVEKGKQIVYKKSDK</sequence>
<dbReference type="EMBL" id="SBIQ01000050">
    <property type="protein sequence ID" value="KAF7683816.1"/>
    <property type="molecule type" value="Genomic_DNA"/>
</dbReference>
<feature type="domain" description="Helicase C-terminal" evidence="8">
    <location>
        <begin position="212"/>
        <end position="372"/>
    </location>
</feature>
<evidence type="ECO:0000256" key="3">
    <source>
        <dbReference type="ARBA" id="ARBA00022806"/>
    </source>
</evidence>
<evidence type="ECO:0000259" key="8">
    <source>
        <dbReference type="PROSITE" id="PS51194"/>
    </source>
</evidence>
<evidence type="ECO:0000256" key="2">
    <source>
        <dbReference type="ARBA" id="ARBA00022801"/>
    </source>
</evidence>
<dbReference type="GO" id="GO:0004386">
    <property type="term" value="F:helicase activity"/>
    <property type="evidence" value="ECO:0007669"/>
    <property type="project" value="UniProtKB-KW"/>
</dbReference>
<dbReference type="PANTHER" id="PTHR47959">
    <property type="entry name" value="ATP-DEPENDENT RNA HELICASE RHLE-RELATED"/>
    <property type="match status" value="1"/>
</dbReference>
<dbReference type="InterPro" id="IPR000629">
    <property type="entry name" value="RNA-helicase_DEAD-box_CS"/>
</dbReference>
<proteinExistence type="inferred from homology"/>
<keyword evidence="4 6" id="KW-0067">ATP-binding</keyword>
<comment type="similarity">
    <text evidence="6">Belongs to the DEAD box helicase family.</text>
</comment>
<evidence type="ECO:0000256" key="1">
    <source>
        <dbReference type="ARBA" id="ARBA00022741"/>
    </source>
</evidence>
<dbReference type="InterPro" id="IPR027417">
    <property type="entry name" value="P-loop_NTPase"/>
</dbReference>
<name>A0ABQ7I0B1_9MICR</name>
<keyword evidence="2 6" id="KW-0378">Hydrolase</keyword>
<keyword evidence="1 6" id="KW-0547">Nucleotide-binding</keyword>
<dbReference type="CDD" id="cd18787">
    <property type="entry name" value="SF2_C_DEAD"/>
    <property type="match status" value="1"/>
</dbReference>
<keyword evidence="10" id="KW-1185">Reference proteome</keyword>
<dbReference type="SMART" id="SM00490">
    <property type="entry name" value="HELICc"/>
    <property type="match status" value="1"/>
</dbReference>
<dbReference type="InterPro" id="IPR014001">
    <property type="entry name" value="Helicase_ATP-bd"/>
</dbReference>
<evidence type="ECO:0000256" key="4">
    <source>
        <dbReference type="ARBA" id="ARBA00022840"/>
    </source>
</evidence>
<comment type="caution">
    <text evidence="9">The sequence shown here is derived from an EMBL/GenBank/DDBJ whole genome shotgun (WGS) entry which is preliminary data.</text>
</comment>
<feature type="domain" description="Helicase ATP-binding" evidence="7">
    <location>
        <begin position="30"/>
        <end position="201"/>
    </location>
</feature>
<evidence type="ECO:0000256" key="6">
    <source>
        <dbReference type="RuleBase" id="RU000492"/>
    </source>
</evidence>
<evidence type="ECO:0000259" key="7">
    <source>
        <dbReference type="PROSITE" id="PS51192"/>
    </source>
</evidence>
<dbReference type="InterPro" id="IPR050079">
    <property type="entry name" value="DEAD_box_RNA_helicase"/>
</dbReference>
<dbReference type="SMART" id="SM00487">
    <property type="entry name" value="DEXDc"/>
    <property type="match status" value="1"/>
</dbReference>
<dbReference type="Proteomes" id="UP001516464">
    <property type="component" value="Unassembled WGS sequence"/>
</dbReference>
<dbReference type="PROSITE" id="PS51192">
    <property type="entry name" value="HELICASE_ATP_BIND_1"/>
    <property type="match status" value="1"/>
</dbReference>
<evidence type="ECO:0000313" key="9">
    <source>
        <dbReference type="EMBL" id="KAF7683816.1"/>
    </source>
</evidence>
<protein>
    <submittedName>
        <fullName evidence="9">ATP-dependent RNA helicase T26G10.1</fullName>
    </submittedName>
</protein>